<sequence length="38" mass="4345">MEIFFMIMAFDGMQLRICLLLAAKYQIISCGLLLAYSL</sequence>
<keyword evidence="2" id="KW-1185">Reference proteome</keyword>
<protein>
    <submittedName>
        <fullName evidence="1">Uncharacterized protein</fullName>
    </submittedName>
</protein>
<dbReference type="AlphaFoldDB" id="A0A1I3JTW3"/>
<name>A0A1I3JTW3_9GAMM</name>
<reference evidence="2" key="1">
    <citation type="submission" date="2016-10" db="EMBL/GenBank/DDBJ databases">
        <authorList>
            <person name="Varghese N."/>
            <person name="Submissions S."/>
        </authorList>
    </citation>
    <scope>NUCLEOTIDE SEQUENCE [LARGE SCALE GENOMIC DNA]</scope>
    <source>
        <strain evidence="2">LMG 22563</strain>
    </source>
</reference>
<proteinExistence type="predicted"/>
<accession>A0A1I3JTW3</accession>
<dbReference type="STRING" id="289370.SAMN05216602_2056"/>
<evidence type="ECO:0000313" key="1">
    <source>
        <dbReference type="EMBL" id="SFI63596.1"/>
    </source>
</evidence>
<gene>
    <name evidence="1" type="ORF">SAMN05216602_2056</name>
</gene>
<dbReference type="Proteomes" id="UP000183018">
    <property type="component" value="Unassembled WGS sequence"/>
</dbReference>
<dbReference type="EMBL" id="FORC01000002">
    <property type="protein sequence ID" value="SFI63596.1"/>
    <property type="molecule type" value="Genomic_DNA"/>
</dbReference>
<evidence type="ECO:0000313" key="2">
    <source>
        <dbReference type="Proteomes" id="UP000183018"/>
    </source>
</evidence>
<organism evidence="1 2">
    <name type="scientific">Phytopseudomonas argentinensis</name>
    <dbReference type="NCBI Taxonomy" id="289370"/>
    <lineage>
        <taxon>Bacteria</taxon>
        <taxon>Pseudomonadati</taxon>
        <taxon>Pseudomonadota</taxon>
        <taxon>Gammaproteobacteria</taxon>
        <taxon>Pseudomonadales</taxon>
        <taxon>Pseudomonadaceae</taxon>
        <taxon>Phytopseudomonas</taxon>
    </lineage>
</organism>